<evidence type="ECO:0000256" key="7">
    <source>
        <dbReference type="ARBA" id="ARBA00022679"/>
    </source>
</evidence>
<dbReference type="Pfam" id="PF13432">
    <property type="entry name" value="TPR_16"/>
    <property type="match status" value="1"/>
</dbReference>
<dbReference type="GO" id="GO:0004169">
    <property type="term" value="F:dolichyl-phosphate-mannose-protein mannosyltransferase activity"/>
    <property type="evidence" value="ECO:0007669"/>
    <property type="project" value="UniProtKB-EC"/>
</dbReference>
<feature type="transmembrane region" description="Helical" evidence="17">
    <location>
        <begin position="267"/>
        <end position="287"/>
    </location>
</feature>
<comment type="subcellular location">
    <subcellularLocation>
        <location evidence="3">Endoplasmic reticulum</location>
    </subcellularLocation>
    <subcellularLocation>
        <location evidence="2">Membrane</location>
        <topology evidence="2">Multi-pass membrane protein</topology>
    </subcellularLocation>
</comment>
<feature type="transmembrane region" description="Helical" evidence="17">
    <location>
        <begin position="307"/>
        <end position="329"/>
    </location>
</feature>
<evidence type="ECO:0000256" key="9">
    <source>
        <dbReference type="ARBA" id="ARBA00022737"/>
    </source>
</evidence>
<feature type="transmembrane region" description="Helical" evidence="17">
    <location>
        <begin position="367"/>
        <end position="384"/>
    </location>
</feature>
<name>A0AAN7SP69_9COLE</name>
<dbReference type="Pfam" id="PF13374">
    <property type="entry name" value="TPR_10"/>
    <property type="match status" value="1"/>
</dbReference>
<evidence type="ECO:0000259" key="18">
    <source>
        <dbReference type="Pfam" id="PF08409"/>
    </source>
</evidence>
<evidence type="ECO:0000256" key="3">
    <source>
        <dbReference type="ARBA" id="ARBA00004240"/>
    </source>
</evidence>
<dbReference type="PROSITE" id="PS50293">
    <property type="entry name" value="TPR_REGION"/>
    <property type="match status" value="1"/>
</dbReference>
<feature type="repeat" description="TPR" evidence="16">
    <location>
        <begin position="641"/>
        <end position="674"/>
    </location>
</feature>
<dbReference type="InterPro" id="IPR013618">
    <property type="entry name" value="TMTC_DUF1736"/>
</dbReference>
<dbReference type="GO" id="GO:0005783">
    <property type="term" value="C:endoplasmic reticulum"/>
    <property type="evidence" value="ECO:0007669"/>
    <property type="project" value="UniProtKB-SubCell"/>
</dbReference>
<feature type="domain" description="DUF1736" evidence="18">
    <location>
        <begin position="249"/>
        <end position="321"/>
    </location>
</feature>
<comment type="caution">
    <text evidence="19">The sequence shown here is derived from an EMBL/GenBank/DDBJ whole genome shotgun (WGS) entry which is preliminary data.</text>
</comment>
<dbReference type="GO" id="GO:0030968">
    <property type="term" value="P:endoplasmic reticulum unfolded protein response"/>
    <property type="evidence" value="ECO:0007669"/>
    <property type="project" value="TreeGrafter"/>
</dbReference>
<feature type="transmembrane region" description="Helical" evidence="17">
    <location>
        <begin position="131"/>
        <end position="146"/>
    </location>
</feature>
<evidence type="ECO:0000256" key="10">
    <source>
        <dbReference type="ARBA" id="ARBA00022803"/>
    </source>
</evidence>
<feature type="repeat" description="TPR" evidence="16">
    <location>
        <begin position="539"/>
        <end position="572"/>
    </location>
</feature>
<feature type="transmembrane region" description="Helical" evidence="17">
    <location>
        <begin position="229"/>
        <end position="247"/>
    </location>
</feature>
<evidence type="ECO:0000313" key="20">
    <source>
        <dbReference type="Proteomes" id="UP001353858"/>
    </source>
</evidence>
<evidence type="ECO:0000256" key="13">
    <source>
        <dbReference type="ARBA" id="ARBA00023136"/>
    </source>
</evidence>
<feature type="repeat" description="TPR" evidence="16">
    <location>
        <begin position="607"/>
        <end position="640"/>
    </location>
</feature>
<feature type="transmembrane region" description="Helical" evidence="17">
    <location>
        <begin position="335"/>
        <end position="355"/>
    </location>
</feature>
<feature type="transmembrane region" description="Helical" evidence="17">
    <location>
        <begin position="12"/>
        <end position="36"/>
    </location>
</feature>
<feature type="repeat" description="TPR" evidence="16">
    <location>
        <begin position="471"/>
        <end position="504"/>
    </location>
</feature>
<dbReference type="Gene3D" id="1.25.40.10">
    <property type="entry name" value="Tetratricopeptide repeat domain"/>
    <property type="match status" value="3"/>
</dbReference>
<dbReference type="SUPFAM" id="SSF48452">
    <property type="entry name" value="TPR-like"/>
    <property type="match status" value="2"/>
</dbReference>
<keyword evidence="10 16" id="KW-0802">TPR repeat</keyword>
<dbReference type="EMBL" id="JARPUR010000003">
    <property type="protein sequence ID" value="KAK4880138.1"/>
    <property type="molecule type" value="Genomic_DNA"/>
</dbReference>
<dbReference type="Pfam" id="PF13424">
    <property type="entry name" value="TPR_12"/>
    <property type="match status" value="1"/>
</dbReference>
<evidence type="ECO:0000256" key="12">
    <source>
        <dbReference type="ARBA" id="ARBA00022989"/>
    </source>
</evidence>
<comment type="similarity">
    <text evidence="5">Belongs to the TMTC family.</text>
</comment>
<reference evidence="20" key="1">
    <citation type="submission" date="2023-01" db="EMBL/GenBank/DDBJ databases">
        <title>Key to firefly adult light organ development and bioluminescence: homeobox transcription factors regulate luciferase expression and transportation to peroxisome.</title>
        <authorList>
            <person name="Fu X."/>
        </authorList>
    </citation>
    <scope>NUCLEOTIDE SEQUENCE [LARGE SCALE GENOMIC DNA]</scope>
</reference>
<evidence type="ECO:0000256" key="15">
    <source>
        <dbReference type="ARBA" id="ARBA00045102"/>
    </source>
</evidence>
<feature type="repeat" description="TPR" evidence="16">
    <location>
        <begin position="437"/>
        <end position="470"/>
    </location>
</feature>
<evidence type="ECO:0000256" key="4">
    <source>
        <dbReference type="ARBA" id="ARBA00004922"/>
    </source>
</evidence>
<evidence type="ECO:0000256" key="6">
    <source>
        <dbReference type="ARBA" id="ARBA00012839"/>
    </source>
</evidence>
<proteinExistence type="inferred from homology"/>
<evidence type="ECO:0000256" key="11">
    <source>
        <dbReference type="ARBA" id="ARBA00022824"/>
    </source>
</evidence>
<dbReference type="InterPro" id="IPR011990">
    <property type="entry name" value="TPR-like_helical_dom_sf"/>
</dbReference>
<comment type="catalytic activity">
    <reaction evidence="14">
        <text>a di-trans,poly-cis-dolichyl beta-D-mannosyl phosphate + L-threonyl-[protein] = 3-O-(alpha-D-mannosyl)-L-threonyl-[protein] + a di-trans,poly-cis-dolichyl phosphate + H(+)</text>
        <dbReference type="Rhea" id="RHEA:53396"/>
        <dbReference type="Rhea" id="RHEA-COMP:11060"/>
        <dbReference type="Rhea" id="RHEA-COMP:13547"/>
        <dbReference type="Rhea" id="RHEA-COMP:19498"/>
        <dbReference type="Rhea" id="RHEA-COMP:19501"/>
        <dbReference type="ChEBI" id="CHEBI:15378"/>
        <dbReference type="ChEBI" id="CHEBI:30013"/>
        <dbReference type="ChEBI" id="CHEBI:57683"/>
        <dbReference type="ChEBI" id="CHEBI:58211"/>
        <dbReference type="ChEBI" id="CHEBI:137323"/>
        <dbReference type="EC" id="2.4.1.109"/>
    </reaction>
</comment>
<organism evidence="19 20">
    <name type="scientific">Aquatica leii</name>
    <dbReference type="NCBI Taxonomy" id="1421715"/>
    <lineage>
        <taxon>Eukaryota</taxon>
        <taxon>Metazoa</taxon>
        <taxon>Ecdysozoa</taxon>
        <taxon>Arthropoda</taxon>
        <taxon>Hexapoda</taxon>
        <taxon>Insecta</taxon>
        <taxon>Pterygota</taxon>
        <taxon>Neoptera</taxon>
        <taxon>Endopterygota</taxon>
        <taxon>Coleoptera</taxon>
        <taxon>Polyphaga</taxon>
        <taxon>Elateriformia</taxon>
        <taxon>Elateroidea</taxon>
        <taxon>Lampyridae</taxon>
        <taxon>Luciolinae</taxon>
        <taxon>Aquatica</taxon>
    </lineage>
</organism>
<dbReference type="AlphaFoldDB" id="A0AAN7SP69"/>
<dbReference type="PROSITE" id="PS50005">
    <property type="entry name" value="TPR"/>
    <property type="match status" value="5"/>
</dbReference>
<feature type="transmembrane region" description="Helical" evidence="17">
    <location>
        <begin position="396"/>
        <end position="413"/>
    </location>
</feature>
<keyword evidence="11" id="KW-0256">Endoplasmic reticulum</keyword>
<evidence type="ECO:0000256" key="2">
    <source>
        <dbReference type="ARBA" id="ARBA00004141"/>
    </source>
</evidence>
<feature type="transmembrane region" description="Helical" evidence="17">
    <location>
        <begin position="152"/>
        <end position="171"/>
    </location>
</feature>
<evidence type="ECO:0000256" key="16">
    <source>
        <dbReference type="PROSITE-ProRule" id="PRU00339"/>
    </source>
</evidence>
<feature type="transmembrane region" description="Helical" evidence="17">
    <location>
        <begin position="98"/>
        <end position="119"/>
    </location>
</feature>
<comment type="catalytic activity">
    <reaction evidence="15">
        <text>a di-trans,poly-cis-dolichyl beta-D-mannosyl phosphate + L-seryl-[protein] = 3-O-(alpha-D-mannosyl)-L-seryl-[protein] + a di-trans,poly-cis-dolichyl phosphate + H(+)</text>
        <dbReference type="Rhea" id="RHEA:17377"/>
        <dbReference type="Rhea" id="RHEA-COMP:9863"/>
        <dbReference type="Rhea" id="RHEA-COMP:13546"/>
        <dbReference type="Rhea" id="RHEA-COMP:19498"/>
        <dbReference type="Rhea" id="RHEA-COMP:19501"/>
        <dbReference type="ChEBI" id="CHEBI:15378"/>
        <dbReference type="ChEBI" id="CHEBI:29999"/>
        <dbReference type="ChEBI" id="CHEBI:57683"/>
        <dbReference type="ChEBI" id="CHEBI:58211"/>
        <dbReference type="ChEBI" id="CHEBI:137321"/>
        <dbReference type="EC" id="2.4.1.109"/>
    </reaction>
</comment>
<keyword evidence="20" id="KW-1185">Reference proteome</keyword>
<dbReference type="EC" id="2.4.1.109" evidence="6"/>
<dbReference type="InterPro" id="IPR052346">
    <property type="entry name" value="O-mannosyl-transferase_TMTC"/>
</dbReference>
<evidence type="ECO:0000256" key="8">
    <source>
        <dbReference type="ARBA" id="ARBA00022692"/>
    </source>
</evidence>
<evidence type="ECO:0000256" key="14">
    <source>
        <dbReference type="ARBA" id="ARBA00045085"/>
    </source>
</evidence>
<dbReference type="PANTHER" id="PTHR44227:SF3">
    <property type="entry name" value="PROTEIN O-MANNOSYL-TRANSFERASE TMTC4"/>
    <property type="match status" value="1"/>
</dbReference>
<keyword evidence="12 17" id="KW-1133">Transmembrane helix</keyword>
<dbReference type="GO" id="GO:0016020">
    <property type="term" value="C:membrane"/>
    <property type="evidence" value="ECO:0007669"/>
    <property type="project" value="UniProtKB-SubCell"/>
</dbReference>
<dbReference type="InterPro" id="IPR019734">
    <property type="entry name" value="TPR_rpt"/>
</dbReference>
<evidence type="ECO:0000256" key="5">
    <source>
        <dbReference type="ARBA" id="ARBA00007882"/>
    </source>
</evidence>
<sequence length="687" mass="79385">MTILKEVSYGNIWKYCLISLLACLSYANTLFGAFVFDDTEAVVKNKDVLLTTSIYDVFKNDFWGTDITSNASHKSYRPLVILTYRFNVLLAGSELNPLYFHAMNILLYVILCLLSFLVFKNLFYTKNNDNSIFLSVLLFTIHPIHTEVVASVVGRADLLASILFLLSVLLYQRLLKAHLLWMLMVVIIIFLATLCKETAITALAVCFVFDCAHGKLFTSTKRRLLIKRCLILVVSGLVMLYIRLKIMNFEGPNFTIADNPAAFSSSIFTRVFTFNYIYVINILLLVWPQWLCFDWSMGCIPLIKDFYDFRIATVIFFWLIITYGCYRFFQSYRYNTSVIMALSFVIFPFLPASNVFFKVGFVIAERILLLPSLGFCFLIVHGLRKLVRGLNLDKEKIHFLFYGICVIYFLRTVQRNTDWLTEKNLFISALDVCPLNAKVHYNVGKVAADNNEHRLAIEEYKKAIELNPLYEQAMNNLANLLRDERKFEEAEVLLRRALNIRPNFAAAWMNLGIVLTNLNRSVEAEECYLTAITYRKKYPDCYYNLGNLYLDAKRNDDALKAWGKAVLFRPTHTAAWSNMLVLLDSLRQYDQVLELGQNALMYNPTSAAIHFSIANTLGKVQQFEKAEKHFLEALNLSPNNALYFSNLGVLYHRWRQPNKAIEMYRKSLQIDPKMKTAENNLRKLINM</sequence>
<gene>
    <name evidence="19" type="ORF">RN001_008284</name>
</gene>
<dbReference type="SMART" id="SM00028">
    <property type="entry name" value="TPR"/>
    <property type="match status" value="7"/>
</dbReference>
<keyword evidence="9" id="KW-0677">Repeat</keyword>
<comment type="function">
    <text evidence="1">Transfers mannosyl residues to the hydroxyl group of serine or threonine residues.</text>
</comment>
<dbReference type="PANTHER" id="PTHR44227">
    <property type="match status" value="1"/>
</dbReference>
<dbReference type="Pfam" id="PF13181">
    <property type="entry name" value="TPR_8"/>
    <property type="match status" value="1"/>
</dbReference>
<dbReference type="Proteomes" id="UP001353858">
    <property type="component" value="Unassembled WGS sequence"/>
</dbReference>
<evidence type="ECO:0000313" key="19">
    <source>
        <dbReference type="EMBL" id="KAK4880138.1"/>
    </source>
</evidence>
<comment type="pathway">
    <text evidence="4">Protein modification; protein glycosylation.</text>
</comment>
<dbReference type="Pfam" id="PF08409">
    <property type="entry name" value="TMTC_DUF1736"/>
    <property type="match status" value="1"/>
</dbReference>
<accession>A0AAN7SP69</accession>
<protein>
    <recommendedName>
        <fullName evidence="6">dolichyl-phosphate-mannose--protein mannosyltransferase</fullName>
        <ecNumber evidence="6">2.4.1.109</ecNumber>
    </recommendedName>
</protein>
<keyword evidence="7" id="KW-0808">Transferase</keyword>
<keyword evidence="8 17" id="KW-0812">Transmembrane</keyword>
<keyword evidence="13 17" id="KW-0472">Membrane</keyword>
<evidence type="ECO:0000256" key="17">
    <source>
        <dbReference type="SAM" id="Phobius"/>
    </source>
</evidence>
<evidence type="ECO:0000256" key="1">
    <source>
        <dbReference type="ARBA" id="ARBA00003582"/>
    </source>
</evidence>